<dbReference type="AlphaFoldDB" id="A0A7V3RI00"/>
<dbReference type="EMBL" id="DTOZ01000144">
    <property type="protein sequence ID" value="HGE78439.1"/>
    <property type="molecule type" value="Genomic_DNA"/>
</dbReference>
<accession>A0A7V3RI00</accession>
<reference evidence="1" key="1">
    <citation type="journal article" date="2020" name="mSystems">
        <title>Genome- and Community-Level Interaction Insights into Carbon Utilization and Element Cycling Functions of Hydrothermarchaeota in Hydrothermal Sediment.</title>
        <authorList>
            <person name="Zhou Z."/>
            <person name="Liu Y."/>
            <person name="Xu W."/>
            <person name="Pan J."/>
            <person name="Luo Z.H."/>
            <person name="Li M."/>
        </authorList>
    </citation>
    <scope>NUCLEOTIDE SEQUENCE [LARGE SCALE GENOMIC DNA]</scope>
    <source>
        <strain evidence="1">SpSt-961</strain>
    </source>
</reference>
<organism evidence="1">
    <name type="scientific">candidate division WOR-3 bacterium</name>
    <dbReference type="NCBI Taxonomy" id="2052148"/>
    <lineage>
        <taxon>Bacteria</taxon>
        <taxon>Bacteria division WOR-3</taxon>
    </lineage>
</organism>
<comment type="caution">
    <text evidence="1">The sequence shown here is derived from an EMBL/GenBank/DDBJ whole genome shotgun (WGS) entry which is preliminary data.</text>
</comment>
<gene>
    <name evidence="1" type="ORF">ENX68_05515</name>
</gene>
<proteinExistence type="predicted"/>
<name>A0A7V3RI00_UNCW3</name>
<protein>
    <submittedName>
        <fullName evidence="1">Uncharacterized protein</fullName>
    </submittedName>
</protein>
<evidence type="ECO:0000313" key="1">
    <source>
        <dbReference type="EMBL" id="HGE78439.1"/>
    </source>
</evidence>
<sequence>MIEISNDRDVEWYMGKDAYTHPRRVKVNGIWRDVFDFKKKVIEEYATRRRLIVYECNIGDNEIVRVKILGG</sequence>